<evidence type="ECO:0000313" key="2">
    <source>
        <dbReference type="EMBL" id="KAE8987062.1"/>
    </source>
</evidence>
<organism evidence="4 6">
    <name type="scientific">Phytophthora rubi</name>
    <dbReference type="NCBI Taxonomy" id="129364"/>
    <lineage>
        <taxon>Eukaryota</taxon>
        <taxon>Sar</taxon>
        <taxon>Stramenopiles</taxon>
        <taxon>Oomycota</taxon>
        <taxon>Peronosporomycetes</taxon>
        <taxon>Peronosporales</taxon>
        <taxon>Peronosporaceae</taxon>
        <taxon>Phytophthora</taxon>
    </lineage>
</organism>
<feature type="chain" id="PRO_5036381210" evidence="1">
    <location>
        <begin position="28"/>
        <end position="439"/>
    </location>
</feature>
<dbReference type="Proteomes" id="UP000434957">
    <property type="component" value="Unassembled WGS sequence"/>
</dbReference>
<reference evidence="4 6" key="1">
    <citation type="submission" date="2018-08" db="EMBL/GenBank/DDBJ databases">
        <title>Genomic investigation of the strawberry pathogen Phytophthora fragariae indicates pathogenicity is determined by transcriptional variation in three key races.</title>
        <authorList>
            <person name="Adams T.M."/>
            <person name="Armitage A.D."/>
            <person name="Sobczyk M.K."/>
            <person name="Bates H.J."/>
            <person name="Dunwell J.M."/>
            <person name="Nellist C.F."/>
            <person name="Harrison R.J."/>
        </authorList>
    </citation>
    <scope>NUCLEOTIDE SEQUENCE [LARGE SCALE GENOMIC DNA]</scope>
    <source>
        <strain evidence="3 5">SCRP249</strain>
        <strain evidence="2 7">SCRP324</strain>
        <strain evidence="4 6">SCRP333</strain>
    </source>
</reference>
<dbReference type="EMBL" id="QXFU01002339">
    <property type="protein sequence ID" value="KAE8987062.1"/>
    <property type="molecule type" value="Genomic_DNA"/>
</dbReference>
<feature type="signal peptide" evidence="1">
    <location>
        <begin position="1"/>
        <end position="27"/>
    </location>
</feature>
<dbReference type="AlphaFoldDB" id="A0A6A4D2B1"/>
<evidence type="ECO:0000313" key="4">
    <source>
        <dbReference type="EMBL" id="KAE9300754.1"/>
    </source>
</evidence>
<sequence>MSITLADVLTLLHRPLLSLLWTKDLTALYVSCGHSLPEDVRFEYRDYLAMQELDLFAVNNSCHFGAKCELDWYQLTPVEIEGALEDFECPCFKTVKYSEYPRYEPPDVLPLPRILDAPAKLLEAGRLVRTLRKLVEPTWGRVLQLADLDEPDKFRFGTFQPMMFSLTNVLEGPLHREMPRELRPTEVDVLEEGRHRVRAVPHGPDDSDYEDGDQDYSCEFGWVSESESEGDFTLDVLRREREYEQKLFVKRGRWLRQKAKEAGTKPVESDNVEQLTQLLNTAEEGFGTRFFANTTDQARVAHGIVEEHWNGIDVDLGADITTCRFCASTANPLLHQHCEAIFQPLKKFMLRHLKHVRYVRPATNWLDGRSGASKWFLDLIAGFTPSGVLCGLYLTDLVSLRNVLYGEGIAAGSVDLQLNGTDKGLIRRPRLIDGFYTAG</sequence>
<dbReference type="EMBL" id="QXFV01000845">
    <property type="protein sequence ID" value="KAE9023937.1"/>
    <property type="molecule type" value="Genomic_DNA"/>
</dbReference>
<dbReference type="Proteomes" id="UP000435112">
    <property type="component" value="Unassembled WGS sequence"/>
</dbReference>
<keyword evidence="6" id="KW-1185">Reference proteome</keyword>
<proteinExistence type="predicted"/>
<accession>A0A6A4D2B1</accession>
<comment type="caution">
    <text evidence="4">The sequence shown here is derived from an EMBL/GenBank/DDBJ whole genome shotgun (WGS) entry which is preliminary data.</text>
</comment>
<protein>
    <submittedName>
        <fullName evidence="4">Uncharacterized protein</fullName>
    </submittedName>
</protein>
<dbReference type="EMBL" id="QXFT01002282">
    <property type="protein sequence ID" value="KAE9300754.1"/>
    <property type="molecule type" value="Genomic_DNA"/>
</dbReference>
<gene>
    <name evidence="3" type="ORF">PR001_g12795</name>
    <name evidence="2" type="ORF">PR002_g22160</name>
    <name evidence="4" type="ORF">PR003_g22680</name>
</gene>
<dbReference type="Proteomes" id="UP000429607">
    <property type="component" value="Unassembled WGS sequence"/>
</dbReference>
<evidence type="ECO:0000256" key="1">
    <source>
        <dbReference type="SAM" id="SignalP"/>
    </source>
</evidence>
<evidence type="ECO:0000313" key="7">
    <source>
        <dbReference type="Proteomes" id="UP000435112"/>
    </source>
</evidence>
<evidence type="ECO:0000313" key="6">
    <source>
        <dbReference type="Proteomes" id="UP000434957"/>
    </source>
</evidence>
<keyword evidence="1" id="KW-0732">Signal</keyword>
<dbReference type="OrthoDB" id="140139at2759"/>
<evidence type="ECO:0000313" key="5">
    <source>
        <dbReference type="Proteomes" id="UP000429607"/>
    </source>
</evidence>
<name>A0A6A4D2B1_9STRA</name>
<evidence type="ECO:0000313" key="3">
    <source>
        <dbReference type="EMBL" id="KAE9023937.1"/>
    </source>
</evidence>